<dbReference type="Proteomes" id="UP001055811">
    <property type="component" value="Linkage Group LG01"/>
</dbReference>
<reference evidence="1 2" key="2">
    <citation type="journal article" date="2022" name="Mol. Ecol. Resour.">
        <title>The genomes of chicory, endive, great burdock and yacon provide insights into Asteraceae paleo-polyploidization history and plant inulin production.</title>
        <authorList>
            <person name="Fan W."/>
            <person name="Wang S."/>
            <person name="Wang H."/>
            <person name="Wang A."/>
            <person name="Jiang F."/>
            <person name="Liu H."/>
            <person name="Zhao H."/>
            <person name="Xu D."/>
            <person name="Zhang Y."/>
        </authorList>
    </citation>
    <scope>NUCLEOTIDE SEQUENCE [LARGE SCALE GENOMIC DNA]</scope>
    <source>
        <strain evidence="2">cv. Punajuju</strain>
        <tissue evidence="1">Leaves</tissue>
    </source>
</reference>
<name>A0ACB9H075_CICIN</name>
<comment type="caution">
    <text evidence="1">The sequence shown here is derived from an EMBL/GenBank/DDBJ whole genome shotgun (WGS) entry which is preliminary data.</text>
</comment>
<reference evidence="2" key="1">
    <citation type="journal article" date="2022" name="Mol. Ecol. Resour.">
        <title>The genomes of chicory, endive, great burdock and yacon provide insights into Asteraceae palaeo-polyploidization history and plant inulin production.</title>
        <authorList>
            <person name="Fan W."/>
            <person name="Wang S."/>
            <person name="Wang H."/>
            <person name="Wang A."/>
            <person name="Jiang F."/>
            <person name="Liu H."/>
            <person name="Zhao H."/>
            <person name="Xu D."/>
            <person name="Zhang Y."/>
        </authorList>
    </citation>
    <scope>NUCLEOTIDE SEQUENCE [LARGE SCALE GENOMIC DNA]</scope>
    <source>
        <strain evidence="2">cv. Punajuju</strain>
    </source>
</reference>
<evidence type="ECO:0000313" key="1">
    <source>
        <dbReference type="EMBL" id="KAI3789249.1"/>
    </source>
</evidence>
<gene>
    <name evidence="1" type="ORF">L2E82_02041</name>
</gene>
<protein>
    <submittedName>
        <fullName evidence="1">Uncharacterized protein</fullName>
    </submittedName>
</protein>
<keyword evidence="2" id="KW-1185">Reference proteome</keyword>
<sequence>MALEFCARVVGRTVSQSVDRSESNPPMRKATLHSPSIFFYTIPLLAKPNIAAKFSAQIYAVTDSQVQKIISNHPLHKQTSLALISDNLKPKRGSIQAHLNPEKLTVLASLFLT</sequence>
<evidence type="ECO:0000313" key="2">
    <source>
        <dbReference type="Proteomes" id="UP001055811"/>
    </source>
</evidence>
<proteinExistence type="predicted"/>
<accession>A0ACB9H075</accession>
<organism evidence="1 2">
    <name type="scientific">Cichorium intybus</name>
    <name type="common">Chicory</name>
    <dbReference type="NCBI Taxonomy" id="13427"/>
    <lineage>
        <taxon>Eukaryota</taxon>
        <taxon>Viridiplantae</taxon>
        <taxon>Streptophyta</taxon>
        <taxon>Embryophyta</taxon>
        <taxon>Tracheophyta</taxon>
        <taxon>Spermatophyta</taxon>
        <taxon>Magnoliopsida</taxon>
        <taxon>eudicotyledons</taxon>
        <taxon>Gunneridae</taxon>
        <taxon>Pentapetalae</taxon>
        <taxon>asterids</taxon>
        <taxon>campanulids</taxon>
        <taxon>Asterales</taxon>
        <taxon>Asteraceae</taxon>
        <taxon>Cichorioideae</taxon>
        <taxon>Cichorieae</taxon>
        <taxon>Cichoriinae</taxon>
        <taxon>Cichorium</taxon>
    </lineage>
</organism>
<dbReference type="EMBL" id="CM042009">
    <property type="protein sequence ID" value="KAI3789249.1"/>
    <property type="molecule type" value="Genomic_DNA"/>
</dbReference>